<dbReference type="CDD" id="cd16404">
    <property type="entry name" value="pNOB8_ParB_N_like"/>
    <property type="match status" value="1"/>
</dbReference>
<evidence type="ECO:0000256" key="1">
    <source>
        <dbReference type="SAM" id="Coils"/>
    </source>
</evidence>
<dbReference type="EMBL" id="CP002902">
    <property type="protein sequence ID" value="AEJ44337.1"/>
    <property type="molecule type" value="Genomic_DNA"/>
</dbReference>
<dbReference type="PANTHER" id="PTHR33375:SF1">
    <property type="entry name" value="CHROMOSOME-PARTITIONING PROTEIN PARB-RELATED"/>
    <property type="match status" value="1"/>
</dbReference>
<dbReference type="STRING" id="1048834.TC41_2438"/>
<feature type="coiled-coil region" evidence="1">
    <location>
        <begin position="204"/>
        <end position="327"/>
    </location>
</feature>
<dbReference type="PATRIC" id="fig|1048834.4.peg.2307"/>
<dbReference type="SMART" id="SM00470">
    <property type="entry name" value="ParB"/>
    <property type="match status" value="1"/>
</dbReference>
<feature type="domain" description="ParB-like N-terminal" evidence="2">
    <location>
        <begin position="2"/>
        <end position="90"/>
    </location>
</feature>
<dbReference type="Gene3D" id="3.90.1530.30">
    <property type="match status" value="1"/>
</dbReference>
<gene>
    <name evidence="3" type="ordered locus">TC41_2438</name>
</gene>
<dbReference type="GO" id="GO:0005694">
    <property type="term" value="C:chromosome"/>
    <property type="evidence" value="ECO:0007669"/>
    <property type="project" value="TreeGrafter"/>
</dbReference>
<proteinExistence type="predicted"/>
<dbReference type="eggNOG" id="COG1196">
    <property type="taxonomic scope" value="Bacteria"/>
</dbReference>
<dbReference type="SUPFAM" id="SSF110849">
    <property type="entry name" value="ParB/Sulfiredoxin"/>
    <property type="match status" value="1"/>
</dbReference>
<dbReference type="eggNOG" id="COG1475">
    <property type="taxonomic scope" value="Bacteria"/>
</dbReference>
<dbReference type="KEGG" id="aad:TC41_2438"/>
<dbReference type="AlphaFoldDB" id="F8IGY3"/>
<dbReference type="PANTHER" id="PTHR33375">
    <property type="entry name" value="CHROMOSOME-PARTITIONING PROTEIN PARB-RELATED"/>
    <property type="match status" value="1"/>
</dbReference>
<accession>F8IGY3</accession>
<dbReference type="Gene3D" id="1.10.10.2830">
    <property type="match status" value="1"/>
</dbReference>
<dbReference type="GO" id="GO:0007059">
    <property type="term" value="P:chromosome segregation"/>
    <property type="evidence" value="ECO:0007669"/>
    <property type="project" value="TreeGrafter"/>
</dbReference>
<dbReference type="HOGENOM" id="CLU_629515_0_0_9"/>
<protein>
    <submittedName>
        <fullName evidence="3">ParB domain protein nuclease</fullName>
    </submittedName>
</protein>
<evidence type="ECO:0000313" key="4">
    <source>
        <dbReference type="Proteomes" id="UP000000292"/>
    </source>
</evidence>
<organism evidence="3 4">
    <name type="scientific">Alicyclobacillus acidocaldarius (strain Tc-4-1)</name>
    <name type="common">Bacillus acidocaldarius</name>
    <dbReference type="NCBI Taxonomy" id="1048834"/>
    <lineage>
        <taxon>Bacteria</taxon>
        <taxon>Bacillati</taxon>
        <taxon>Bacillota</taxon>
        <taxon>Bacilli</taxon>
        <taxon>Bacillales</taxon>
        <taxon>Alicyclobacillaceae</taxon>
        <taxon>Alicyclobacillus</taxon>
    </lineage>
</organism>
<sequence>MSEMSIHRLKPHPKNAEYYADLTGEKYEELRRSIEAHGIRDPLKVLPDGTIIAGHQRWRVAKELGLERVPVVIYDISEQEAEYLLIADNEERRGEDRDPMRKARRAKFLAEYWKIRRGGERKNVSDSEGANRQNGGLKTIKDVAEAIGEPQRSTERLLKLNDLIPELQYLVSSGKLGTTAAEQLAYLSPEIQRSLYKALGDEIASRTVAETKELRKRLEEAEQRDRETARLQQELATLRERGRDEDLARIAELESEIRRLQNRPAERVEVVPDAVLREIEDWKRRAVEIDRERQALEEKYESLKVVLQQHQERIERLKAENTRLKEGAELAQPRVASTAKTVDPEWQRIEREKESFHELMQAYRTLHKIVSAAADFIFVSDEEAEAFIQKLMCEYPQKAETWQSEALVLRQAAMAMERLANSLELQYTKLRLVKS</sequence>
<reference evidence="3 4" key="1">
    <citation type="journal article" date="2011" name="J. Bacteriol.">
        <title>Complete Genome Sequence of Alicyclobacillus acidocaldarius Strain Tc-4-1.</title>
        <authorList>
            <person name="Chen Y."/>
            <person name="He Y."/>
            <person name="Zhang B."/>
            <person name="Yang J."/>
            <person name="Li W."/>
            <person name="Dong Z."/>
            <person name="Hu S."/>
        </authorList>
    </citation>
    <scope>NUCLEOTIDE SEQUENCE [LARGE SCALE GENOMIC DNA]</scope>
    <source>
        <strain evidence="3 4">Tc-4-1</strain>
    </source>
</reference>
<reference evidence="4" key="2">
    <citation type="submission" date="2011-06" db="EMBL/GenBank/DDBJ databases">
        <title>The complete genome sequence of Alicyclobacillus acidocaldarius sp. Tc-4-1.</title>
        <authorList>
            <person name="Chen Y."/>
            <person name="He Y."/>
            <person name="Dong Z."/>
            <person name="Hu S."/>
        </authorList>
    </citation>
    <scope>NUCLEOTIDE SEQUENCE [LARGE SCALE GENOMIC DNA]</scope>
    <source>
        <strain evidence="4">Tc-4-1</strain>
    </source>
</reference>
<evidence type="ECO:0000259" key="2">
    <source>
        <dbReference type="SMART" id="SM00470"/>
    </source>
</evidence>
<dbReference type="Pfam" id="PF02195">
    <property type="entry name" value="ParB_N"/>
    <property type="match status" value="1"/>
</dbReference>
<evidence type="ECO:0000313" key="3">
    <source>
        <dbReference type="EMBL" id="AEJ44337.1"/>
    </source>
</evidence>
<dbReference type="InterPro" id="IPR050336">
    <property type="entry name" value="Chromosome_partition/occlusion"/>
</dbReference>
<name>F8IGY3_ALIAT</name>
<keyword evidence="1" id="KW-0175">Coiled coil</keyword>
<dbReference type="RefSeq" id="WP_014465173.1">
    <property type="nucleotide sequence ID" value="NC_017167.1"/>
</dbReference>
<dbReference type="Proteomes" id="UP000000292">
    <property type="component" value="Chromosome"/>
</dbReference>
<dbReference type="OrthoDB" id="9800801at2"/>
<dbReference type="SUPFAM" id="SSF109709">
    <property type="entry name" value="KorB DNA-binding domain-like"/>
    <property type="match status" value="1"/>
</dbReference>
<dbReference type="InterPro" id="IPR003115">
    <property type="entry name" value="ParB_N"/>
</dbReference>
<dbReference type="InterPro" id="IPR036086">
    <property type="entry name" value="ParB/Sulfiredoxin_sf"/>
</dbReference>